<dbReference type="EMBL" id="EF087809">
    <property type="protein sequence ID" value="ABK27042.1"/>
    <property type="molecule type" value="mRNA"/>
</dbReference>
<sequence>MRFSVFSRSVSDLHRKSYCILMVKLQETMILMRKCRGSVNSYAQKDLVSIRVRSVVLLAFEAEKKEIDCCRLLSAHSRVPLGGHSKKTPMDMKQPAC</sequence>
<accession>A9P2D1</accession>
<protein>
    <submittedName>
        <fullName evidence="1">Uncharacterized protein</fullName>
    </submittedName>
</protein>
<organism evidence="1">
    <name type="scientific">Picea sitchensis</name>
    <name type="common">Sitka spruce</name>
    <name type="synonym">Pinus sitchensis</name>
    <dbReference type="NCBI Taxonomy" id="3332"/>
    <lineage>
        <taxon>Eukaryota</taxon>
        <taxon>Viridiplantae</taxon>
        <taxon>Streptophyta</taxon>
        <taxon>Embryophyta</taxon>
        <taxon>Tracheophyta</taxon>
        <taxon>Spermatophyta</taxon>
        <taxon>Pinopsida</taxon>
        <taxon>Pinidae</taxon>
        <taxon>Conifers I</taxon>
        <taxon>Pinales</taxon>
        <taxon>Pinaceae</taxon>
        <taxon>Picea</taxon>
    </lineage>
</organism>
<reference evidence="1" key="1">
    <citation type="journal article" date="2008" name="BMC Genomics">
        <title>A conifer genomics resource of 200,000 spruce (Picea spp.) ESTs and 6,464 high-quality, sequence-finished full-length cDNAs for Sitka spruce (Picea sitchensis).</title>
        <authorList>
            <person name="Ralph S.G."/>
            <person name="Chun H.J."/>
            <person name="Kolosova N."/>
            <person name="Cooper D."/>
            <person name="Oddy C."/>
            <person name="Ritland C.E."/>
            <person name="Kirkpatrick R."/>
            <person name="Moore R."/>
            <person name="Barber S."/>
            <person name="Holt R.A."/>
            <person name="Jones S.J."/>
            <person name="Marra M.A."/>
            <person name="Douglas C.J."/>
            <person name="Ritland K."/>
            <person name="Bohlmann J."/>
        </authorList>
    </citation>
    <scope>NUCLEOTIDE SEQUENCE</scope>
    <source>
        <tissue evidence="1">Green portion of the leader tissue</tissue>
    </source>
</reference>
<name>A9P2D1_PICSI</name>
<dbReference type="AlphaFoldDB" id="A9P2D1"/>
<evidence type="ECO:0000313" key="1">
    <source>
        <dbReference type="EMBL" id="ABK27042.1"/>
    </source>
</evidence>
<proteinExistence type="evidence at transcript level"/>